<organism evidence="2 3">
    <name type="scientific">Ancylostoma ceylanicum</name>
    <dbReference type="NCBI Taxonomy" id="53326"/>
    <lineage>
        <taxon>Eukaryota</taxon>
        <taxon>Metazoa</taxon>
        <taxon>Ecdysozoa</taxon>
        <taxon>Nematoda</taxon>
        <taxon>Chromadorea</taxon>
        <taxon>Rhabditida</taxon>
        <taxon>Rhabditina</taxon>
        <taxon>Rhabditomorpha</taxon>
        <taxon>Strongyloidea</taxon>
        <taxon>Ancylostomatidae</taxon>
        <taxon>Ancylostomatinae</taxon>
        <taxon>Ancylostoma</taxon>
    </lineage>
</organism>
<dbReference type="EMBL" id="JARK01001433">
    <property type="protein sequence ID" value="EYC02938.1"/>
    <property type="molecule type" value="Genomic_DNA"/>
</dbReference>
<comment type="caution">
    <text evidence="2">The sequence shown here is derived from an EMBL/GenBank/DDBJ whole genome shotgun (WGS) entry which is preliminary data.</text>
</comment>
<name>A0A016TK21_9BILA</name>
<reference evidence="3" key="1">
    <citation type="journal article" date="2015" name="Nat. Genet.">
        <title>The genome and transcriptome of the zoonotic hookworm Ancylostoma ceylanicum identify infection-specific gene families.</title>
        <authorList>
            <person name="Schwarz E.M."/>
            <person name="Hu Y."/>
            <person name="Antoshechkin I."/>
            <person name="Miller M.M."/>
            <person name="Sternberg P.W."/>
            <person name="Aroian R.V."/>
        </authorList>
    </citation>
    <scope>NUCLEOTIDE SEQUENCE</scope>
    <source>
        <strain evidence="3">HY135</strain>
    </source>
</reference>
<dbReference type="Proteomes" id="UP000024635">
    <property type="component" value="Unassembled WGS sequence"/>
</dbReference>
<accession>A0A016TK21</accession>
<protein>
    <submittedName>
        <fullName evidence="2">Uncharacterized protein</fullName>
    </submittedName>
</protein>
<proteinExistence type="predicted"/>
<gene>
    <name evidence="2" type="primary">Acey_s0097.g3029</name>
    <name evidence="2" type="ORF">Y032_0097g3029</name>
</gene>
<feature type="region of interest" description="Disordered" evidence="1">
    <location>
        <begin position="48"/>
        <end position="93"/>
    </location>
</feature>
<keyword evidence="3" id="KW-1185">Reference proteome</keyword>
<dbReference type="AlphaFoldDB" id="A0A016TK21"/>
<evidence type="ECO:0000313" key="2">
    <source>
        <dbReference type="EMBL" id="EYC02938.1"/>
    </source>
</evidence>
<feature type="compositionally biased region" description="Polar residues" evidence="1">
    <location>
        <begin position="48"/>
        <end position="71"/>
    </location>
</feature>
<evidence type="ECO:0000313" key="3">
    <source>
        <dbReference type="Proteomes" id="UP000024635"/>
    </source>
</evidence>
<sequence>MLWPMPVLSDADDELLRLELSVEPRLGPKLGPRLGPNEFELASADTLNMPTQTSTPDQLSDQHTVSSTSINTDRHRTPRLLPPSDSVLRGLVP</sequence>
<evidence type="ECO:0000256" key="1">
    <source>
        <dbReference type="SAM" id="MobiDB-lite"/>
    </source>
</evidence>